<protein>
    <submittedName>
        <fullName evidence="2">BrxA/BrxB family bacilliredoxin</fullName>
    </submittedName>
</protein>
<dbReference type="NCBIfam" id="TIGR04191">
    <property type="entry name" value="YphP_YqiW"/>
    <property type="match status" value="1"/>
</dbReference>
<keyword evidence="3" id="KW-1185">Reference proteome</keyword>
<dbReference type="InterPro" id="IPR009474">
    <property type="entry name" value="BrxB/BrxA"/>
</dbReference>
<dbReference type="AlphaFoldDB" id="A0A7X8SG83"/>
<evidence type="ECO:0000313" key="3">
    <source>
        <dbReference type="Proteomes" id="UP000585050"/>
    </source>
</evidence>
<reference evidence="2 3" key="1">
    <citation type="submission" date="2020-04" db="EMBL/GenBank/DDBJ databases">
        <title>Flammeovirga sp. SR4, a novel species isolated from seawater.</title>
        <authorList>
            <person name="Wang X."/>
        </authorList>
    </citation>
    <scope>NUCLEOTIDE SEQUENCE [LARGE SCALE GENOMIC DNA]</scope>
    <source>
        <strain evidence="2 3">SR4</strain>
    </source>
</reference>
<accession>A0A7X8SG83</accession>
<comment type="caution">
    <text evidence="2">The sequence shown here is derived from an EMBL/GenBank/DDBJ whole genome shotgun (WGS) entry which is preliminary data.</text>
</comment>
<sequence length="137" mass="14751">MYPEHLTAPMKMELTDNGFTDLTSAAQVEEALAKEGTTLLVINSVCGCAAGTCRPGVLGSLAKTEKKPAQLATVFAGVDQEATAKARELMLPYPPSSPSIAMFKDGELVHFIERHHIEGRSADMIAEHLVAVYNEFC</sequence>
<dbReference type="PANTHER" id="PTHR40052:SF2">
    <property type="entry name" value="BACILLIREDOXIN BRXA"/>
    <property type="match status" value="1"/>
</dbReference>
<gene>
    <name evidence="2" type="ORF">HGP29_00040</name>
</gene>
<dbReference type="PANTHER" id="PTHR40052">
    <property type="entry name" value="UPF0403 PROTEIN YQIW-RELATED"/>
    <property type="match status" value="1"/>
</dbReference>
<proteinExistence type="inferred from homology"/>
<dbReference type="Pfam" id="PF06491">
    <property type="entry name" value="Disulph_isomer"/>
    <property type="match status" value="1"/>
</dbReference>
<dbReference type="Proteomes" id="UP000585050">
    <property type="component" value="Unassembled WGS sequence"/>
</dbReference>
<dbReference type="RefSeq" id="WP_168880269.1">
    <property type="nucleotide sequence ID" value="NZ_JABAIL010000001.1"/>
</dbReference>
<organism evidence="2 3">
    <name type="scientific">Flammeovirga agarivorans</name>
    <dbReference type="NCBI Taxonomy" id="2726742"/>
    <lineage>
        <taxon>Bacteria</taxon>
        <taxon>Pseudomonadati</taxon>
        <taxon>Bacteroidota</taxon>
        <taxon>Cytophagia</taxon>
        <taxon>Cytophagales</taxon>
        <taxon>Flammeovirgaceae</taxon>
        <taxon>Flammeovirga</taxon>
    </lineage>
</organism>
<evidence type="ECO:0000313" key="2">
    <source>
        <dbReference type="EMBL" id="NLR89573.1"/>
    </source>
</evidence>
<comment type="similarity">
    <text evidence="1">Belongs to the bacilliredoxin family.</text>
</comment>
<dbReference type="Gene3D" id="3.40.30.10">
    <property type="entry name" value="Glutaredoxin"/>
    <property type="match status" value="1"/>
</dbReference>
<dbReference type="EMBL" id="JABAIL010000001">
    <property type="protein sequence ID" value="NLR89573.1"/>
    <property type="molecule type" value="Genomic_DNA"/>
</dbReference>
<evidence type="ECO:0000256" key="1">
    <source>
        <dbReference type="ARBA" id="ARBA00038305"/>
    </source>
</evidence>
<name>A0A7X8SG83_9BACT</name>